<keyword evidence="5 11" id="KW-0653">Protein transport</keyword>
<dbReference type="GO" id="GO:0005654">
    <property type="term" value="C:nucleoplasm"/>
    <property type="evidence" value="ECO:0007669"/>
    <property type="project" value="UniProtKB-SubCell"/>
</dbReference>
<evidence type="ECO:0000256" key="1">
    <source>
        <dbReference type="ARBA" id="ARBA00004642"/>
    </source>
</evidence>
<evidence type="ECO:0000256" key="2">
    <source>
        <dbReference type="ARBA" id="ARBA00022448"/>
    </source>
</evidence>
<dbReference type="EMBL" id="QGKW02001988">
    <property type="protein sequence ID" value="KAF2553070.1"/>
    <property type="molecule type" value="Genomic_DNA"/>
</dbReference>
<evidence type="ECO:0000256" key="4">
    <source>
        <dbReference type="ARBA" id="ARBA00022853"/>
    </source>
</evidence>
<keyword evidence="3 11" id="KW-0509">mRNA transport</keyword>
<evidence type="ECO:0000256" key="3">
    <source>
        <dbReference type="ARBA" id="ARBA00022816"/>
    </source>
</evidence>
<dbReference type="GO" id="GO:0000124">
    <property type="term" value="C:SAGA complex"/>
    <property type="evidence" value="ECO:0007669"/>
    <property type="project" value="UniProtKB-UniRule"/>
</dbReference>
<evidence type="ECO:0000256" key="6">
    <source>
        <dbReference type="ARBA" id="ARBA00023010"/>
    </source>
</evidence>
<evidence type="ECO:0000313" key="14">
    <source>
        <dbReference type="Proteomes" id="UP000712281"/>
    </source>
</evidence>
<keyword evidence="6 11" id="KW-0811">Translocation</keyword>
<comment type="subcellular location">
    <subcellularLocation>
        <location evidence="1 11">Nucleus</location>
        <location evidence="1 11">Nucleoplasm</location>
    </subcellularLocation>
</comment>
<evidence type="ECO:0000256" key="11">
    <source>
        <dbReference type="HAMAP-Rule" id="MF_03046"/>
    </source>
</evidence>
<comment type="subunit">
    <text evidence="11">Component of the nuclear pore complex (NPC)-associated TREX-2 complex (transcription and export complex 2). Component of the SAGA transcription coactivator-HAT complex. Within the SAGA complex, participates to a subcomplex of SAGA called the DUB module (deubiquitination module).</text>
</comment>
<keyword evidence="9 11" id="KW-0804">Transcription</keyword>
<dbReference type="InterPro" id="IPR038212">
    <property type="entry name" value="TF_EnY2_sf"/>
</dbReference>
<keyword evidence="2 11" id="KW-0813">Transport</keyword>
<evidence type="ECO:0000256" key="5">
    <source>
        <dbReference type="ARBA" id="ARBA00022927"/>
    </source>
</evidence>
<dbReference type="GO" id="GO:0005643">
    <property type="term" value="C:nuclear pore"/>
    <property type="evidence" value="ECO:0007669"/>
    <property type="project" value="UniProtKB-UniRule"/>
</dbReference>
<evidence type="ECO:0000313" key="13">
    <source>
        <dbReference type="EMBL" id="KAF2553070.1"/>
    </source>
</evidence>
<evidence type="ECO:0000256" key="12">
    <source>
        <dbReference type="SAM" id="SignalP"/>
    </source>
</evidence>
<comment type="caution">
    <text evidence="13">The sequence shown here is derived from an EMBL/GenBank/DDBJ whole genome shotgun (WGS) entry which is preliminary data.</text>
</comment>
<organism evidence="13 14">
    <name type="scientific">Brassica cretica</name>
    <name type="common">Mustard</name>
    <dbReference type="NCBI Taxonomy" id="69181"/>
    <lineage>
        <taxon>Eukaryota</taxon>
        <taxon>Viridiplantae</taxon>
        <taxon>Streptophyta</taxon>
        <taxon>Embryophyta</taxon>
        <taxon>Tracheophyta</taxon>
        <taxon>Spermatophyta</taxon>
        <taxon>Magnoliopsida</taxon>
        <taxon>eudicotyledons</taxon>
        <taxon>Gunneridae</taxon>
        <taxon>Pentapetalae</taxon>
        <taxon>rosids</taxon>
        <taxon>malvids</taxon>
        <taxon>Brassicales</taxon>
        <taxon>Brassicaceae</taxon>
        <taxon>Brassiceae</taxon>
        <taxon>Brassica</taxon>
    </lineage>
</organism>
<dbReference type="HAMAP" id="MF_03046">
    <property type="entry name" value="ENY2_Sus1"/>
    <property type="match status" value="1"/>
</dbReference>
<dbReference type="InterPro" id="IPR018783">
    <property type="entry name" value="TF_ENY2"/>
</dbReference>
<dbReference type="Gene3D" id="1.10.246.140">
    <property type="match status" value="1"/>
</dbReference>
<comment type="function">
    <text evidence="11">Involved in mRNA export coupled transcription activation by association with both the TREX-2 and the SAGA complexes. The transcription regulatory histone acetylation (HAT) complex SAGA is a multiprotein complex that activates transcription by remodeling chromatin and mediating histone acetylation and deubiquitination. Within the SAGA complex, participates to a subcomplex that specifically deubiquitinates histones. The SAGA complex is recruited to specific gene promoters by activators, where it is required for transcription. The TREX-2 complex functions in docking export-competent ribonucleoprotein particles (mRNPs) to the nuclear entrance of the nuclear pore complex (nuclear basket). TREX-2 participates in mRNA export and accurate chromatin positioning in the nucleus by tethering genes to the nuclear periphery.</text>
</comment>
<dbReference type="GO" id="GO:0006325">
    <property type="term" value="P:chromatin organization"/>
    <property type="evidence" value="ECO:0007669"/>
    <property type="project" value="UniProtKB-KW"/>
</dbReference>
<dbReference type="GO" id="GO:0006368">
    <property type="term" value="P:transcription elongation by RNA polymerase II"/>
    <property type="evidence" value="ECO:0007669"/>
    <property type="project" value="UniProtKB-UniRule"/>
</dbReference>
<evidence type="ECO:0000256" key="9">
    <source>
        <dbReference type="ARBA" id="ARBA00023163"/>
    </source>
</evidence>
<keyword evidence="7 11" id="KW-0805">Transcription regulation</keyword>
<name>A0A8S9H7M6_BRACR</name>
<comment type="similarity">
    <text evidence="11">Belongs to the ENY2 family.</text>
</comment>
<dbReference type="FunFam" id="1.10.246.140:FF:000001">
    <property type="entry name" value="Transcription and mRNA export factor ENY2"/>
    <property type="match status" value="1"/>
</dbReference>
<proteinExistence type="inferred from homology"/>
<dbReference type="GO" id="GO:0006406">
    <property type="term" value="P:mRNA export from nucleus"/>
    <property type="evidence" value="ECO:0007669"/>
    <property type="project" value="UniProtKB-UniRule"/>
</dbReference>
<keyword evidence="10 11" id="KW-0539">Nucleus</keyword>
<evidence type="ECO:0000256" key="8">
    <source>
        <dbReference type="ARBA" id="ARBA00023159"/>
    </source>
</evidence>
<protein>
    <recommendedName>
        <fullName evidence="11">Transcription and mRNA export factor ENY2</fullName>
    </recommendedName>
    <alternativeName>
        <fullName evidence="11">Enhancer of yellow 2 transcription factor homolog</fullName>
    </alternativeName>
</protein>
<keyword evidence="8 11" id="KW-0010">Activator</keyword>
<feature type="signal peptide" evidence="12">
    <location>
        <begin position="1"/>
        <end position="17"/>
    </location>
</feature>
<dbReference type="AlphaFoldDB" id="A0A8S9H7M6"/>
<dbReference type="Pfam" id="PF10163">
    <property type="entry name" value="EnY2"/>
    <property type="match status" value="1"/>
</dbReference>
<gene>
    <name evidence="13" type="ORF">F2Q68_00036340</name>
</gene>
<dbReference type="GO" id="GO:0015031">
    <property type="term" value="P:protein transport"/>
    <property type="evidence" value="ECO:0007669"/>
    <property type="project" value="UniProtKB-KW"/>
</dbReference>
<evidence type="ECO:0000256" key="10">
    <source>
        <dbReference type="ARBA" id="ARBA00023242"/>
    </source>
</evidence>
<feature type="chain" id="PRO_5035777372" description="Transcription and mRNA export factor ENY2" evidence="12">
    <location>
        <begin position="18"/>
        <end position="172"/>
    </location>
</feature>
<reference evidence="13" key="1">
    <citation type="submission" date="2019-12" db="EMBL/GenBank/DDBJ databases">
        <title>Genome sequencing and annotation of Brassica cretica.</title>
        <authorList>
            <person name="Studholme D.J."/>
            <person name="Sarris P.F."/>
        </authorList>
    </citation>
    <scope>NUCLEOTIDE SEQUENCE</scope>
    <source>
        <strain evidence="13">PFS-001/15</strain>
        <tissue evidence="13">Leaf</tissue>
    </source>
</reference>
<sequence length="172" mass="19695">MMLSAFFFLSLLGKFVIDRLKQMKCSVNRSPVPDEDVTVASEKEELTLGEIINIKLVESGEKDNPMELVRDRLVESGWKDEMRVACRKWVWLKAVFRFSEHVKKKGRKDVTVDELIRVITPKGRASVPDAVKQELLNRIQNSLDHLLLDGLVSIVRWFLASSCSQHLTGEEL</sequence>
<keyword evidence="4 11" id="KW-0156">Chromatin regulator</keyword>
<accession>A0A8S9H7M6</accession>
<dbReference type="GO" id="GO:0070390">
    <property type="term" value="C:transcription export complex 2"/>
    <property type="evidence" value="ECO:0007669"/>
    <property type="project" value="UniProtKB-UniRule"/>
</dbReference>
<keyword evidence="12" id="KW-0732">Signal</keyword>
<dbReference type="GO" id="GO:0003713">
    <property type="term" value="F:transcription coactivator activity"/>
    <property type="evidence" value="ECO:0007669"/>
    <property type="project" value="UniProtKB-UniRule"/>
</dbReference>
<evidence type="ECO:0000256" key="7">
    <source>
        <dbReference type="ARBA" id="ARBA00023015"/>
    </source>
</evidence>
<dbReference type="GO" id="GO:0071819">
    <property type="term" value="C:DUBm complex"/>
    <property type="evidence" value="ECO:0007669"/>
    <property type="project" value="UniProtKB-UniRule"/>
</dbReference>
<dbReference type="Proteomes" id="UP000712281">
    <property type="component" value="Unassembled WGS sequence"/>
</dbReference>
<dbReference type="PANTHER" id="PTHR12514">
    <property type="entry name" value="ENHANCER OF YELLOW 2 TRANSCRIPTION FACTOR"/>
    <property type="match status" value="1"/>
</dbReference>